<evidence type="ECO:0000313" key="7">
    <source>
        <dbReference type="Proteomes" id="UP000026960"/>
    </source>
</evidence>
<evidence type="ECO:0000256" key="2">
    <source>
        <dbReference type="ARBA" id="ARBA00022737"/>
    </source>
</evidence>
<proteinExistence type="predicted"/>
<sequence>MYYNYRTHCSHPQHVLVRCQYSSSSGHVCDLCAAGFRGLVGLRCKACDFDIHEACANYFQPAISSFAAHPWHGLALGRVADDDRVCDLCAAACPLGGFVYRCVPCGFDVHPLCTMFPAKVRSPLHPEHELAMVPAAAAAAATLGRQCRTCSGCGEVCGGWFYRCDACGVCLHAECLNGARAKQSAGVGSQGTGVGGAGSSQSGGGGGGQSTGVKRSRSSLVGKLLLKAAVRVAVDAATNGLASAVLDSGSADDTSSFDQ</sequence>
<dbReference type="EnsemblPlants" id="OBART07G21810.1">
    <property type="protein sequence ID" value="OBART07G21810.1"/>
    <property type="gene ID" value="OBART07G21810"/>
</dbReference>
<keyword evidence="7" id="KW-1185">Reference proteome</keyword>
<dbReference type="eggNOG" id="ENOG502S0E7">
    <property type="taxonomic scope" value="Eukaryota"/>
</dbReference>
<feature type="compositionally biased region" description="Gly residues" evidence="4">
    <location>
        <begin position="190"/>
        <end position="210"/>
    </location>
</feature>
<dbReference type="InterPro" id="IPR004146">
    <property type="entry name" value="DC1"/>
</dbReference>
<evidence type="ECO:0000256" key="3">
    <source>
        <dbReference type="ARBA" id="ARBA00022833"/>
    </source>
</evidence>
<feature type="domain" description="Phorbol-ester/DAG-type" evidence="5">
    <location>
        <begin position="13"/>
        <end position="63"/>
    </location>
</feature>
<keyword evidence="2" id="KW-0677">Repeat</keyword>
<protein>
    <recommendedName>
        <fullName evidence="5">Phorbol-ester/DAG-type domain-containing protein</fullName>
    </recommendedName>
</protein>
<dbReference type="HOGENOM" id="CLU_084328_1_0_1"/>
<dbReference type="InterPro" id="IPR046349">
    <property type="entry name" value="C1-like_sf"/>
</dbReference>
<dbReference type="SUPFAM" id="SSF57889">
    <property type="entry name" value="Cysteine-rich domain"/>
    <property type="match status" value="2"/>
</dbReference>
<evidence type="ECO:0000259" key="5">
    <source>
        <dbReference type="PROSITE" id="PS50081"/>
    </source>
</evidence>
<organism evidence="6">
    <name type="scientific">Oryza barthii</name>
    <dbReference type="NCBI Taxonomy" id="65489"/>
    <lineage>
        <taxon>Eukaryota</taxon>
        <taxon>Viridiplantae</taxon>
        <taxon>Streptophyta</taxon>
        <taxon>Embryophyta</taxon>
        <taxon>Tracheophyta</taxon>
        <taxon>Spermatophyta</taxon>
        <taxon>Magnoliopsida</taxon>
        <taxon>Liliopsida</taxon>
        <taxon>Poales</taxon>
        <taxon>Poaceae</taxon>
        <taxon>BOP clade</taxon>
        <taxon>Oryzoideae</taxon>
        <taxon>Oryzeae</taxon>
        <taxon>Oryzinae</taxon>
        <taxon>Oryza</taxon>
    </lineage>
</organism>
<dbReference type="AlphaFoldDB" id="A0A0D3GTE6"/>
<evidence type="ECO:0000256" key="1">
    <source>
        <dbReference type="ARBA" id="ARBA00022723"/>
    </source>
</evidence>
<keyword evidence="3" id="KW-0862">Zinc</keyword>
<keyword evidence="1" id="KW-0479">Metal-binding</keyword>
<dbReference type="Pfam" id="PF03107">
    <property type="entry name" value="C1_2"/>
    <property type="match status" value="2"/>
</dbReference>
<reference evidence="6" key="2">
    <citation type="submission" date="2015-03" db="UniProtKB">
        <authorList>
            <consortium name="EnsemblPlants"/>
        </authorList>
    </citation>
    <scope>IDENTIFICATION</scope>
</reference>
<dbReference type="Proteomes" id="UP000026960">
    <property type="component" value="Chromosome 7"/>
</dbReference>
<dbReference type="InterPro" id="IPR002219">
    <property type="entry name" value="PKC_DAG/PE"/>
</dbReference>
<dbReference type="PROSITE" id="PS50081">
    <property type="entry name" value="ZF_DAG_PE_2"/>
    <property type="match status" value="1"/>
</dbReference>
<dbReference type="STRING" id="65489.A0A0D3GTE6"/>
<name>A0A0D3GTE6_9ORYZ</name>
<evidence type="ECO:0000313" key="6">
    <source>
        <dbReference type="EnsemblPlants" id="OBART07G21810.1"/>
    </source>
</evidence>
<dbReference type="GO" id="GO:0046872">
    <property type="term" value="F:metal ion binding"/>
    <property type="evidence" value="ECO:0007669"/>
    <property type="project" value="UniProtKB-KW"/>
</dbReference>
<dbReference type="PANTHER" id="PTHR47841">
    <property type="entry name" value="DIACYLGLYCEROL KINASE THETA-LIKE-RELATED"/>
    <property type="match status" value="1"/>
</dbReference>
<dbReference type="PANTHER" id="PTHR47841:SF2">
    <property type="entry name" value="OS07G0609800 PROTEIN"/>
    <property type="match status" value="1"/>
</dbReference>
<dbReference type="PaxDb" id="65489-OBART07G21810.1"/>
<feature type="region of interest" description="Disordered" evidence="4">
    <location>
        <begin position="190"/>
        <end position="215"/>
    </location>
</feature>
<dbReference type="Gramene" id="OBART07G21810.1">
    <property type="protein sequence ID" value="OBART07G21810.1"/>
    <property type="gene ID" value="OBART07G21810"/>
</dbReference>
<accession>A0A0D3GTE6</accession>
<reference evidence="6" key="1">
    <citation type="journal article" date="2009" name="Rice">
        <title>De Novo Next Generation Sequencing of Plant Genomes.</title>
        <authorList>
            <person name="Rounsley S."/>
            <person name="Marri P.R."/>
            <person name="Yu Y."/>
            <person name="He R."/>
            <person name="Sisneros N."/>
            <person name="Goicoechea J.L."/>
            <person name="Lee S.J."/>
            <person name="Angelova A."/>
            <person name="Kudrna D."/>
            <person name="Luo M."/>
            <person name="Affourtit J."/>
            <person name="Desany B."/>
            <person name="Knight J."/>
            <person name="Niazi F."/>
            <person name="Egholm M."/>
            <person name="Wing R.A."/>
        </authorList>
    </citation>
    <scope>NUCLEOTIDE SEQUENCE [LARGE SCALE GENOMIC DNA]</scope>
    <source>
        <strain evidence="6">cv. IRGC 105608</strain>
    </source>
</reference>
<evidence type="ECO:0000256" key="4">
    <source>
        <dbReference type="SAM" id="MobiDB-lite"/>
    </source>
</evidence>